<evidence type="ECO:0000256" key="1">
    <source>
        <dbReference type="ARBA" id="ARBA00004651"/>
    </source>
</evidence>
<comment type="cofactor">
    <cofactor evidence="7">
        <name>Mg(2+)</name>
        <dbReference type="ChEBI" id="CHEBI:18420"/>
    </cofactor>
</comment>
<dbReference type="Pfam" id="PF00953">
    <property type="entry name" value="Glycos_transf_4"/>
    <property type="match status" value="1"/>
</dbReference>
<keyword evidence="3 9" id="KW-0808">Transferase</keyword>
<dbReference type="AlphaFoldDB" id="A0A2U1K556"/>
<dbReference type="PROSITE" id="PS01348">
    <property type="entry name" value="MRAY_2"/>
    <property type="match status" value="1"/>
</dbReference>
<gene>
    <name evidence="9" type="ORF">DCC39_05290</name>
</gene>
<comment type="subcellular location">
    <subcellularLocation>
        <location evidence="1">Cell membrane</location>
        <topology evidence="1">Multi-pass membrane protein</topology>
    </subcellularLocation>
</comment>
<feature type="transmembrane region" description="Helical" evidence="8">
    <location>
        <begin position="230"/>
        <end position="246"/>
    </location>
</feature>
<dbReference type="InterPro" id="IPR018480">
    <property type="entry name" value="PNAcMuramoyl-5peptid_Trfase_CS"/>
</dbReference>
<keyword evidence="10" id="KW-1185">Reference proteome</keyword>
<feature type="transmembrane region" description="Helical" evidence="8">
    <location>
        <begin position="328"/>
        <end position="351"/>
    </location>
</feature>
<dbReference type="GO" id="GO:0009103">
    <property type="term" value="P:lipopolysaccharide biosynthetic process"/>
    <property type="evidence" value="ECO:0007669"/>
    <property type="project" value="TreeGrafter"/>
</dbReference>
<dbReference type="GO" id="GO:0046872">
    <property type="term" value="F:metal ion binding"/>
    <property type="evidence" value="ECO:0007669"/>
    <property type="project" value="UniProtKB-KW"/>
</dbReference>
<keyword evidence="4 8" id="KW-0812">Transmembrane</keyword>
<evidence type="ECO:0000256" key="2">
    <source>
        <dbReference type="ARBA" id="ARBA00022475"/>
    </source>
</evidence>
<feature type="transmembrane region" description="Helical" evidence="8">
    <location>
        <begin position="117"/>
        <end position="143"/>
    </location>
</feature>
<dbReference type="InterPro" id="IPR000715">
    <property type="entry name" value="Glycosyl_transferase_4"/>
</dbReference>
<name>A0A2U1K556_9BACI</name>
<keyword evidence="6 8" id="KW-0472">Membrane</keyword>
<evidence type="ECO:0000256" key="7">
    <source>
        <dbReference type="PIRSR" id="PIRSR600715-1"/>
    </source>
</evidence>
<protein>
    <submittedName>
        <fullName evidence="9">Undecaprenyl-phosphate alpha-N-acetylglucosaminyl 1-phosphate transferase</fullName>
    </submittedName>
</protein>
<dbReference type="EMBL" id="QCZG01000007">
    <property type="protein sequence ID" value="PWA12637.1"/>
    <property type="molecule type" value="Genomic_DNA"/>
</dbReference>
<feature type="transmembrane region" description="Helical" evidence="8">
    <location>
        <begin position="18"/>
        <end position="38"/>
    </location>
</feature>
<keyword evidence="5 8" id="KW-1133">Transmembrane helix</keyword>
<keyword evidence="7" id="KW-0479">Metal-binding</keyword>
<dbReference type="OrthoDB" id="9783652at2"/>
<keyword evidence="2" id="KW-1003">Cell membrane</keyword>
<evidence type="ECO:0000256" key="5">
    <source>
        <dbReference type="ARBA" id="ARBA00022989"/>
    </source>
</evidence>
<feature type="transmembrane region" description="Helical" evidence="8">
    <location>
        <begin position="252"/>
        <end position="273"/>
    </location>
</feature>
<dbReference type="CDD" id="cd06853">
    <property type="entry name" value="GT_WecA_like"/>
    <property type="match status" value="1"/>
</dbReference>
<dbReference type="GO" id="GO:0016780">
    <property type="term" value="F:phosphotransferase activity, for other substituted phosphate groups"/>
    <property type="evidence" value="ECO:0007669"/>
    <property type="project" value="InterPro"/>
</dbReference>
<comment type="caution">
    <text evidence="9">The sequence shown here is derived from an EMBL/GenBank/DDBJ whole genome shotgun (WGS) entry which is preliminary data.</text>
</comment>
<feature type="binding site" evidence="7">
    <location>
        <position position="167"/>
    </location>
    <ligand>
        <name>Mg(2+)</name>
        <dbReference type="ChEBI" id="CHEBI:18420"/>
    </ligand>
</feature>
<feature type="transmembrane region" description="Helical" evidence="8">
    <location>
        <begin position="303"/>
        <end position="322"/>
    </location>
</feature>
<feature type="transmembrane region" description="Helical" evidence="8">
    <location>
        <begin position="88"/>
        <end position="105"/>
    </location>
</feature>
<accession>A0A2U1K556</accession>
<dbReference type="Proteomes" id="UP000245998">
    <property type="component" value="Unassembled WGS sequence"/>
</dbReference>
<feature type="transmembrane region" description="Helical" evidence="8">
    <location>
        <begin position="175"/>
        <end position="193"/>
    </location>
</feature>
<dbReference type="PANTHER" id="PTHR22926">
    <property type="entry name" value="PHOSPHO-N-ACETYLMURAMOYL-PENTAPEPTIDE-TRANSFERASE"/>
    <property type="match status" value="1"/>
</dbReference>
<evidence type="ECO:0000256" key="3">
    <source>
        <dbReference type="ARBA" id="ARBA00022679"/>
    </source>
</evidence>
<dbReference type="GO" id="GO:0005886">
    <property type="term" value="C:plasma membrane"/>
    <property type="evidence" value="ECO:0007669"/>
    <property type="project" value="UniProtKB-SubCell"/>
</dbReference>
<sequence length="379" mass="41672">MISVICCLKRGDRLLDTYHYFIAFFISLLVTIIATPFVKKIALRYNIVDKPENRKIHMNSKPRLGGLAIVIGVAAGYLYLTPAPYSPYMPKIIIGAIIITIVGILDDKFTLSPKAKLLGQIIAACIVVSSGLLVDFVTIPFYGKVEFGVFSYAITILWIVGITNAMNLIDGLDGLSAGVSTIALTFFSIMAVIDSQFVALGLSIIFLGATIGFLFFNFHPAEIFMGDTGALFLGYSISIISILGLFKSVTLFSLIIPVIILAVPIFDTFFAIIRRLLNKQKISSPDRRHLHHRLIDMGFSHKTTVFIIYGVSIFFGISALVFSASTLWGSLLMISLLLLILQLTAELIGLIGEKRKPIVTFLKRLSSTKPATKPVIKRE</sequence>
<organism evidence="9 10">
    <name type="scientific">Pueribacillus theae</name>
    <dbReference type="NCBI Taxonomy" id="2171751"/>
    <lineage>
        <taxon>Bacteria</taxon>
        <taxon>Bacillati</taxon>
        <taxon>Bacillota</taxon>
        <taxon>Bacilli</taxon>
        <taxon>Bacillales</taxon>
        <taxon>Bacillaceae</taxon>
        <taxon>Pueribacillus</taxon>
    </lineage>
</organism>
<feature type="transmembrane region" description="Helical" evidence="8">
    <location>
        <begin position="149"/>
        <end position="168"/>
    </location>
</feature>
<evidence type="ECO:0000313" key="10">
    <source>
        <dbReference type="Proteomes" id="UP000245998"/>
    </source>
</evidence>
<feature type="transmembrane region" description="Helical" evidence="8">
    <location>
        <begin position="199"/>
        <end position="218"/>
    </location>
</feature>
<dbReference type="GO" id="GO:0071555">
    <property type="term" value="P:cell wall organization"/>
    <property type="evidence" value="ECO:0007669"/>
    <property type="project" value="TreeGrafter"/>
</dbReference>
<evidence type="ECO:0000256" key="8">
    <source>
        <dbReference type="SAM" id="Phobius"/>
    </source>
</evidence>
<feature type="transmembrane region" description="Helical" evidence="8">
    <location>
        <begin position="64"/>
        <end position="82"/>
    </location>
</feature>
<evidence type="ECO:0000313" key="9">
    <source>
        <dbReference type="EMBL" id="PWA12637.1"/>
    </source>
</evidence>
<reference evidence="9 10" key="1">
    <citation type="submission" date="2018-04" db="EMBL/GenBank/DDBJ databases">
        <title>Camelliibacillus theae gen. nov., sp. nov., isolated from Pu'er tea.</title>
        <authorList>
            <person name="Niu L."/>
        </authorList>
    </citation>
    <scope>NUCLEOTIDE SEQUENCE [LARGE SCALE GENOMIC DNA]</scope>
    <source>
        <strain evidence="9 10">T8</strain>
    </source>
</reference>
<proteinExistence type="predicted"/>
<dbReference type="PANTHER" id="PTHR22926:SF3">
    <property type="entry name" value="UNDECAPRENYL-PHOSPHATE ALPHA-N-ACETYLGLUCOSAMINYL 1-PHOSPHATE TRANSFERASE"/>
    <property type="match status" value="1"/>
</dbReference>
<keyword evidence="7" id="KW-0460">Magnesium</keyword>
<feature type="binding site" evidence="7">
    <location>
        <position position="227"/>
    </location>
    <ligand>
        <name>Mg(2+)</name>
        <dbReference type="ChEBI" id="CHEBI:18420"/>
    </ligand>
</feature>
<dbReference type="GO" id="GO:0044038">
    <property type="term" value="P:cell wall macromolecule biosynthetic process"/>
    <property type="evidence" value="ECO:0007669"/>
    <property type="project" value="TreeGrafter"/>
</dbReference>
<evidence type="ECO:0000256" key="6">
    <source>
        <dbReference type="ARBA" id="ARBA00023136"/>
    </source>
</evidence>
<evidence type="ECO:0000256" key="4">
    <source>
        <dbReference type="ARBA" id="ARBA00022692"/>
    </source>
</evidence>